<dbReference type="NCBIfam" id="NF003009">
    <property type="entry name" value="PRK03826.1"/>
    <property type="match status" value="1"/>
</dbReference>
<comment type="function">
    <text evidence="5">Catalyzes the strictly specific dephosphorylation of 2'-deoxyribonucleoside 5'-monophosphates.</text>
</comment>
<sequence length="200" mass="22869">MMSNHKPVTSHFLAQMARMRLIERWPLMRNQFRENVAEHSLMVALVTHILVVIENKLFAGALDPGQASLMALYHDSSEVFTGDLPTPVKYASVALRDAYKELESKAEQRLLEMLPDELKDEFTSLLLTPAKNQKYEDIVKDADVLCAYIKCLEELAGGNQEFASARKKLEQTLTERSRPPLDYFIQTFIPSMQLPLDELR</sequence>
<evidence type="ECO:0000256" key="4">
    <source>
        <dbReference type="ARBA" id="ARBA00022801"/>
    </source>
</evidence>
<dbReference type="GO" id="GO:0000166">
    <property type="term" value="F:nucleotide binding"/>
    <property type="evidence" value="ECO:0007669"/>
    <property type="project" value="UniProtKB-KW"/>
</dbReference>
<accession>A0A4R1JNQ3</accession>
<feature type="binding site" evidence="5">
    <location>
        <position position="39"/>
    </location>
    <ligand>
        <name>a divalent metal cation</name>
        <dbReference type="ChEBI" id="CHEBI:60240"/>
    </ligand>
</feature>
<dbReference type="GO" id="GO:0005737">
    <property type="term" value="C:cytoplasm"/>
    <property type="evidence" value="ECO:0007669"/>
    <property type="project" value="UniProtKB-SubCell"/>
</dbReference>
<feature type="binding site" evidence="5">
    <location>
        <position position="75"/>
    </location>
    <ligand>
        <name>substrate</name>
    </ligand>
</feature>
<evidence type="ECO:0000256" key="1">
    <source>
        <dbReference type="ARBA" id="ARBA00022490"/>
    </source>
</evidence>
<feature type="domain" description="HD/PDEase" evidence="6">
    <location>
        <begin position="32"/>
        <end position="157"/>
    </location>
</feature>
<dbReference type="InterPro" id="IPR039356">
    <property type="entry name" value="YfbR/HDDC2"/>
</dbReference>
<evidence type="ECO:0000313" key="7">
    <source>
        <dbReference type="EMBL" id="TCK52149.1"/>
    </source>
</evidence>
<feature type="binding site" evidence="5">
    <location>
        <position position="143"/>
    </location>
    <ligand>
        <name>substrate</name>
    </ligand>
</feature>
<keyword evidence="8" id="KW-1185">Reference proteome</keyword>
<dbReference type="Proteomes" id="UP000295565">
    <property type="component" value="Unassembled WGS sequence"/>
</dbReference>
<comment type="subcellular location">
    <subcellularLocation>
        <location evidence="5">Cytoplasm</location>
    </subcellularLocation>
</comment>
<evidence type="ECO:0000259" key="6">
    <source>
        <dbReference type="SMART" id="SM00471"/>
    </source>
</evidence>
<dbReference type="HAMAP" id="MF_01100">
    <property type="entry name" value="5DNU"/>
    <property type="match status" value="1"/>
</dbReference>
<evidence type="ECO:0000256" key="3">
    <source>
        <dbReference type="ARBA" id="ARBA00022741"/>
    </source>
</evidence>
<dbReference type="AlphaFoldDB" id="A0A4R1JNQ3"/>
<organism evidence="7 8">
    <name type="scientific">Celerinatantimonas diazotrophica</name>
    <dbReference type="NCBI Taxonomy" id="412034"/>
    <lineage>
        <taxon>Bacteria</taxon>
        <taxon>Pseudomonadati</taxon>
        <taxon>Pseudomonadota</taxon>
        <taxon>Gammaproteobacteria</taxon>
        <taxon>Celerinatantimonadaceae</taxon>
        <taxon>Celerinatantimonas</taxon>
    </lineage>
</organism>
<gene>
    <name evidence="7" type="ORF">EV690_2257</name>
</gene>
<feature type="binding site" evidence="5">
    <location>
        <position position="39"/>
    </location>
    <ligand>
        <name>substrate</name>
    </ligand>
</feature>
<reference evidence="7 8" key="1">
    <citation type="submission" date="2019-03" db="EMBL/GenBank/DDBJ databases">
        <title>Genomic Encyclopedia of Type Strains, Phase IV (KMG-IV): sequencing the most valuable type-strain genomes for metagenomic binning, comparative biology and taxonomic classification.</title>
        <authorList>
            <person name="Goeker M."/>
        </authorList>
    </citation>
    <scope>NUCLEOTIDE SEQUENCE [LARGE SCALE GENOMIC DNA]</scope>
    <source>
        <strain evidence="7 8">DSM 18577</strain>
    </source>
</reference>
<feature type="site" description="Appears to be important in orienting the phosphate for catalysis" evidence="5">
    <location>
        <position position="24"/>
    </location>
</feature>
<comment type="cofactor">
    <cofactor evidence="5">
        <name>a divalent metal cation</name>
        <dbReference type="ChEBI" id="CHEBI:60240"/>
    </cofactor>
</comment>
<feature type="binding site" evidence="5">
    <location>
        <begin position="24"/>
        <end position="25"/>
    </location>
    <ligand>
        <name>substrate</name>
    </ligand>
</feature>
<keyword evidence="2 5" id="KW-0479">Metal-binding</keyword>
<feature type="binding site" evidence="5">
    <location>
        <position position="143"/>
    </location>
    <ligand>
        <name>a divalent metal cation</name>
        <dbReference type="ChEBI" id="CHEBI:60240"/>
    </ligand>
</feature>
<comment type="subunit">
    <text evidence="5">Homodimer.</text>
</comment>
<comment type="similarity">
    <text evidence="5">Belongs to the 5DNU family.</text>
</comment>
<dbReference type="Pfam" id="PF12917">
    <property type="entry name" value="YfbR-like"/>
    <property type="match status" value="1"/>
</dbReference>
<dbReference type="InterPro" id="IPR022971">
    <property type="entry name" value="YfbR"/>
</dbReference>
<dbReference type="EMBL" id="SMGD01000013">
    <property type="protein sequence ID" value="TCK52149.1"/>
    <property type="molecule type" value="Genomic_DNA"/>
</dbReference>
<keyword evidence="4 5" id="KW-0378">Hydrolase</keyword>
<name>A0A4R1JNQ3_9GAMM</name>
<protein>
    <submittedName>
        <fullName evidence="7">5'-deoxynucleotidase</fullName>
    </submittedName>
</protein>
<feature type="binding site" evidence="5">
    <location>
        <begin position="83"/>
        <end position="86"/>
    </location>
    <ligand>
        <name>substrate</name>
    </ligand>
</feature>
<feature type="binding site" evidence="5">
    <location>
        <position position="74"/>
    </location>
    <ligand>
        <name>a divalent metal cation</name>
        <dbReference type="ChEBI" id="CHEBI:60240"/>
    </ligand>
</feature>
<feature type="binding site" evidence="5">
    <location>
        <position position="75"/>
    </location>
    <ligand>
        <name>a divalent metal cation</name>
        <dbReference type="ChEBI" id="CHEBI:60240"/>
    </ligand>
</feature>
<comment type="caution">
    <text evidence="7">The sequence shown here is derived from an EMBL/GenBank/DDBJ whole genome shotgun (WGS) entry which is preliminary data.</text>
</comment>
<comment type="catalytic activity">
    <reaction evidence="5">
        <text>a 2'-deoxyribonucleoside 5'-phosphate + H2O = a 2'-deoxyribonucleoside + phosphate</text>
        <dbReference type="Rhea" id="RHEA:36167"/>
        <dbReference type="ChEBI" id="CHEBI:15377"/>
        <dbReference type="ChEBI" id="CHEBI:18274"/>
        <dbReference type="ChEBI" id="CHEBI:43474"/>
        <dbReference type="ChEBI" id="CHEBI:65317"/>
        <dbReference type="EC" id="3.1.3.89"/>
    </reaction>
</comment>
<dbReference type="GO" id="GO:0002953">
    <property type="term" value="F:5'-deoxynucleotidase activity"/>
    <property type="evidence" value="ECO:0007669"/>
    <property type="project" value="UniProtKB-EC"/>
</dbReference>
<evidence type="ECO:0000256" key="2">
    <source>
        <dbReference type="ARBA" id="ARBA00022723"/>
    </source>
</evidence>
<dbReference type="PANTHER" id="PTHR11845">
    <property type="entry name" value="5'-DEOXYNUCLEOTIDASE HDDC2"/>
    <property type="match status" value="1"/>
</dbReference>
<dbReference type="SMART" id="SM00471">
    <property type="entry name" value="HDc"/>
    <property type="match status" value="1"/>
</dbReference>
<evidence type="ECO:0000256" key="5">
    <source>
        <dbReference type="HAMAP-Rule" id="MF_01100"/>
    </source>
</evidence>
<proteinExistence type="inferred from homology"/>
<dbReference type="GO" id="GO:0046872">
    <property type="term" value="F:metal ion binding"/>
    <property type="evidence" value="ECO:0007669"/>
    <property type="project" value="UniProtKB-KW"/>
</dbReference>
<evidence type="ECO:0000313" key="8">
    <source>
        <dbReference type="Proteomes" id="UP000295565"/>
    </source>
</evidence>
<dbReference type="InterPro" id="IPR003607">
    <property type="entry name" value="HD/PDEase_dom"/>
</dbReference>
<keyword evidence="3 5" id="KW-0547">Nucleotide-binding</keyword>
<keyword evidence="1 5" id="KW-0963">Cytoplasm</keyword>
<dbReference type="PANTHER" id="PTHR11845:SF13">
    <property type="entry name" value="5'-DEOXYNUCLEOTIDASE HDDC2"/>
    <property type="match status" value="1"/>
</dbReference>
<dbReference type="SUPFAM" id="SSF109604">
    <property type="entry name" value="HD-domain/PDEase-like"/>
    <property type="match status" value="1"/>
</dbReference>
<dbReference type="Gene3D" id="1.10.3210.10">
    <property type="entry name" value="Hypothetical protein af1432"/>
    <property type="match status" value="1"/>
</dbReference>